<evidence type="ECO:0000256" key="1">
    <source>
        <dbReference type="ARBA" id="ARBA00004496"/>
    </source>
</evidence>
<protein>
    <submittedName>
        <fullName evidence="5">DH domain-containing protein</fullName>
    </submittedName>
</protein>
<keyword evidence="4" id="KW-1185">Reference proteome</keyword>
<dbReference type="PANTHER" id="PTHR46006:SF6">
    <property type="entry name" value="INTERSECTIN-2 ISOFORM X1"/>
    <property type="match status" value="1"/>
</dbReference>
<dbReference type="GO" id="GO:0005737">
    <property type="term" value="C:cytoplasm"/>
    <property type="evidence" value="ECO:0007669"/>
    <property type="project" value="UniProtKB-SubCell"/>
</dbReference>
<dbReference type="InterPro" id="IPR011993">
    <property type="entry name" value="PH-like_dom_sf"/>
</dbReference>
<evidence type="ECO:0000313" key="4">
    <source>
        <dbReference type="Proteomes" id="UP000887574"/>
    </source>
</evidence>
<dbReference type="SUPFAM" id="SSF50729">
    <property type="entry name" value="PH domain-like"/>
    <property type="match status" value="1"/>
</dbReference>
<dbReference type="InterPro" id="IPR051480">
    <property type="entry name" value="Endocytic_GEF_Adapter"/>
</dbReference>
<comment type="subcellular location">
    <subcellularLocation>
        <location evidence="1">Cytoplasm</location>
    </subcellularLocation>
</comment>
<reference evidence="5" key="1">
    <citation type="submission" date="2022-11" db="UniProtKB">
        <authorList>
            <consortium name="WormBaseParasite"/>
        </authorList>
    </citation>
    <scope>IDENTIFICATION</scope>
</reference>
<dbReference type="Pfam" id="PF16652">
    <property type="entry name" value="PH_13"/>
    <property type="match status" value="1"/>
</dbReference>
<name>A0A915EIX1_9BILA</name>
<dbReference type="SUPFAM" id="SSF48065">
    <property type="entry name" value="DBL homology domain (DH-domain)"/>
    <property type="match status" value="1"/>
</dbReference>
<proteinExistence type="predicted"/>
<feature type="domain" description="DH" evidence="3">
    <location>
        <begin position="25"/>
        <end position="100"/>
    </location>
</feature>
<dbReference type="PROSITE" id="PS50010">
    <property type="entry name" value="DH_2"/>
    <property type="match status" value="1"/>
</dbReference>
<evidence type="ECO:0000256" key="2">
    <source>
        <dbReference type="ARBA" id="ARBA00022490"/>
    </source>
</evidence>
<dbReference type="Gene3D" id="2.30.29.30">
    <property type="entry name" value="Pleckstrin-homology domain (PH domain)/Phosphotyrosine-binding domain (PTB)"/>
    <property type="match status" value="1"/>
</dbReference>
<evidence type="ECO:0000313" key="5">
    <source>
        <dbReference type="WBParaSite" id="jg5845"/>
    </source>
</evidence>
<dbReference type="PANTHER" id="PTHR46006">
    <property type="entry name" value="RHO GUANINE NUCLEOTIDE EXCHANGE FACTOR AT 64C, ISOFORM A"/>
    <property type="match status" value="1"/>
</dbReference>
<dbReference type="InterPro" id="IPR035899">
    <property type="entry name" value="DBL_dom_sf"/>
</dbReference>
<dbReference type="InterPro" id="IPR001849">
    <property type="entry name" value="PH_domain"/>
</dbReference>
<evidence type="ECO:0000259" key="3">
    <source>
        <dbReference type="PROSITE" id="PS50010"/>
    </source>
</evidence>
<dbReference type="GO" id="GO:0035025">
    <property type="term" value="P:positive regulation of Rho protein signal transduction"/>
    <property type="evidence" value="ECO:0007669"/>
    <property type="project" value="TreeGrafter"/>
</dbReference>
<dbReference type="WBParaSite" id="jg5845">
    <property type="protein sequence ID" value="jg5845"/>
    <property type="gene ID" value="jg5845"/>
</dbReference>
<dbReference type="AlphaFoldDB" id="A0A915EIX1"/>
<keyword evidence="2" id="KW-0963">Cytoplasm</keyword>
<dbReference type="Proteomes" id="UP000887574">
    <property type="component" value="Unplaced"/>
</dbReference>
<dbReference type="GO" id="GO:0005085">
    <property type="term" value="F:guanyl-nucleotide exchange factor activity"/>
    <property type="evidence" value="ECO:0007669"/>
    <property type="project" value="InterPro"/>
</dbReference>
<dbReference type="InterPro" id="IPR000219">
    <property type="entry name" value="DH_dom"/>
</dbReference>
<organism evidence="4 5">
    <name type="scientific">Ditylenchus dipsaci</name>
    <dbReference type="NCBI Taxonomy" id="166011"/>
    <lineage>
        <taxon>Eukaryota</taxon>
        <taxon>Metazoa</taxon>
        <taxon>Ecdysozoa</taxon>
        <taxon>Nematoda</taxon>
        <taxon>Chromadorea</taxon>
        <taxon>Rhabditida</taxon>
        <taxon>Tylenchina</taxon>
        <taxon>Tylenchomorpha</taxon>
        <taxon>Sphaerularioidea</taxon>
        <taxon>Anguinidae</taxon>
        <taxon>Anguininae</taxon>
        <taxon>Ditylenchus</taxon>
    </lineage>
</organism>
<accession>A0A915EIX1</accession>
<sequence>MFAPQLIQEKFFAKESTIWRSLSERANPEFRKTYRACCQHGFAKGVSLSYHLLLPMARITRYPLIFEKMVKYSSAESQQYESLQNAYQLLKALCARTNAGVYLAHREIGARSFVHAGILYKTKSNRMLVGLLYSDFLLLATPNHPILEPDFAKITKNTDISLTLYKTPLMVKNLMVLPSSEDNSFQLKTGDFVTSLKAPNSSARILWMTNAEEIRMNSHLKQPTLH</sequence>
<dbReference type="Pfam" id="PF00621">
    <property type="entry name" value="RhoGEF"/>
    <property type="match status" value="1"/>
</dbReference>